<name>A0AAV9ZQQ9_9AGAR</name>
<feature type="region of interest" description="Disordered" evidence="1">
    <location>
        <begin position="1"/>
        <end position="182"/>
    </location>
</feature>
<dbReference type="AlphaFoldDB" id="A0AAV9ZQQ9"/>
<feature type="compositionally biased region" description="Polar residues" evidence="1">
    <location>
        <begin position="11"/>
        <end position="20"/>
    </location>
</feature>
<evidence type="ECO:0000313" key="3">
    <source>
        <dbReference type="Proteomes" id="UP001362999"/>
    </source>
</evidence>
<feature type="compositionally biased region" description="Acidic residues" evidence="1">
    <location>
        <begin position="161"/>
        <end position="171"/>
    </location>
</feature>
<evidence type="ECO:0000256" key="1">
    <source>
        <dbReference type="SAM" id="MobiDB-lite"/>
    </source>
</evidence>
<reference evidence="2 3" key="1">
    <citation type="journal article" date="2024" name="J Genomics">
        <title>Draft genome sequencing and assembly of Favolaschia claudopus CIRM-BRFM 2984 isolated from oak limbs.</title>
        <authorList>
            <person name="Navarro D."/>
            <person name="Drula E."/>
            <person name="Chaduli D."/>
            <person name="Cazenave R."/>
            <person name="Ahrendt S."/>
            <person name="Wang J."/>
            <person name="Lipzen A."/>
            <person name="Daum C."/>
            <person name="Barry K."/>
            <person name="Grigoriev I.V."/>
            <person name="Favel A."/>
            <person name="Rosso M.N."/>
            <person name="Martin F."/>
        </authorList>
    </citation>
    <scope>NUCLEOTIDE SEQUENCE [LARGE SCALE GENOMIC DNA]</scope>
    <source>
        <strain evidence="2 3">CIRM-BRFM 2984</strain>
    </source>
</reference>
<proteinExistence type="predicted"/>
<sequence>MALRSPPGSIKSRTSASNPPRTRPKISGNEPPAEPPASGPLRNESRISINRETTKPYTVPRTSSLRSTTSTPDPAPATTRVTPITPSKIAKKMLSSSLSVLGFNTSPPKSTTSEPQPDSPRLEGGYSREQTTPTPGSTRTSGHVPAYDPDAAASLYSGDIPMDDNTADERDDNSVANSLKPTEDEAFDIPQQLVWNIKSSLSDAMESHWRPPVAAVGCWRPLIDDVNRCLQTNSSDHQRHSIRQTPVQHNGNWWAPSHEKGLNPAMNPKASNSKHFNHYGWFRSVLVKN</sequence>
<evidence type="ECO:0000313" key="2">
    <source>
        <dbReference type="EMBL" id="KAK6988829.1"/>
    </source>
</evidence>
<comment type="caution">
    <text evidence="2">The sequence shown here is derived from an EMBL/GenBank/DDBJ whole genome shotgun (WGS) entry which is preliminary data.</text>
</comment>
<dbReference type="Proteomes" id="UP001362999">
    <property type="component" value="Unassembled WGS sequence"/>
</dbReference>
<keyword evidence="3" id="KW-1185">Reference proteome</keyword>
<dbReference type="EMBL" id="JAWWNJ010000120">
    <property type="protein sequence ID" value="KAK6988829.1"/>
    <property type="molecule type" value="Genomic_DNA"/>
</dbReference>
<protein>
    <submittedName>
        <fullName evidence="2">Uncharacterized protein</fullName>
    </submittedName>
</protein>
<feature type="compositionally biased region" description="Low complexity" evidence="1">
    <location>
        <begin position="61"/>
        <end position="79"/>
    </location>
</feature>
<feature type="compositionally biased region" description="Low complexity" evidence="1">
    <location>
        <begin position="131"/>
        <end position="142"/>
    </location>
</feature>
<gene>
    <name evidence="2" type="ORF">R3P38DRAFT_3290925</name>
</gene>
<organism evidence="2 3">
    <name type="scientific">Favolaschia claudopus</name>
    <dbReference type="NCBI Taxonomy" id="2862362"/>
    <lineage>
        <taxon>Eukaryota</taxon>
        <taxon>Fungi</taxon>
        <taxon>Dikarya</taxon>
        <taxon>Basidiomycota</taxon>
        <taxon>Agaricomycotina</taxon>
        <taxon>Agaricomycetes</taxon>
        <taxon>Agaricomycetidae</taxon>
        <taxon>Agaricales</taxon>
        <taxon>Marasmiineae</taxon>
        <taxon>Mycenaceae</taxon>
        <taxon>Favolaschia</taxon>
    </lineage>
</organism>
<accession>A0AAV9ZQQ9</accession>
<feature type="compositionally biased region" description="Polar residues" evidence="1">
    <location>
        <begin position="94"/>
        <end position="116"/>
    </location>
</feature>